<dbReference type="SUPFAM" id="SSF54060">
    <property type="entry name" value="His-Me finger endonucleases"/>
    <property type="match status" value="1"/>
</dbReference>
<sequence length="423" mass="46970">MRPSPAGRASPEAGRVVSGGCHPVAMISQKLAVRYLADEMEGCPVPMTPESFRIKRWAEHDYVFFGHVPVRAYKHANRWRFSEPDVRGAVRTIAALPWDPEDLIDPRLDAHGKSDPLATTHSGWRTEIQNMIRRAAATEREEKGCRCGPLYCQQEETDWGLPCSLTPDALLQRCSSYTMACTLPVPTLVWVDDTWLIPRTLVYILDQQQEAESKLKAAAQQCSGCGAHSTDPTWRAPSTTGWKVLCPACTAAKLRSYRQELKGVAYARVRERGPRAEDFLCAVCETPRPATNWDHCHQHELIRGPLCGSCNTAEGQGKEFLARKGSVQHLLRCDGCRTQRTFPLHHRLAALRLYLHRKLGAQGCDWLIHMCVNINETGEGGYDCTVRCPGQGTSGSRGLRLTAAEAEHILSLMLEDGEGAKSS</sequence>
<dbReference type="InterPro" id="IPR038563">
    <property type="entry name" value="Endonuclease_7_sf"/>
</dbReference>
<keyword evidence="2" id="KW-1185">Reference proteome</keyword>
<evidence type="ECO:0008006" key="3">
    <source>
        <dbReference type="Google" id="ProtNLM"/>
    </source>
</evidence>
<accession>A0A3M8VN45</accession>
<reference evidence="1 2" key="1">
    <citation type="submission" date="2018-11" db="EMBL/GenBank/DDBJ databases">
        <title>The Potential of Streptomyces as Biocontrol Agents against the Tomato grey mould, Botrytis cinerea (Gray mold) Frontiers in Microbiology.</title>
        <authorList>
            <person name="Li D."/>
        </authorList>
    </citation>
    <scope>NUCLEOTIDE SEQUENCE [LARGE SCALE GENOMIC DNA]</scope>
    <source>
        <strain evidence="1 2">NEAU-LD23</strain>
    </source>
</reference>
<protein>
    <recommendedName>
        <fullName evidence="3">Recombination endonuclease VII</fullName>
    </recommendedName>
</protein>
<name>A0A3M8VN45_9ACTN</name>
<dbReference type="InterPro" id="IPR004211">
    <property type="entry name" value="Endonuclease_7"/>
</dbReference>
<evidence type="ECO:0000313" key="1">
    <source>
        <dbReference type="EMBL" id="RNG17865.1"/>
    </source>
</evidence>
<dbReference type="EMBL" id="RIBZ01000326">
    <property type="protein sequence ID" value="RNG17865.1"/>
    <property type="molecule type" value="Genomic_DNA"/>
</dbReference>
<proteinExistence type="predicted"/>
<organism evidence="1 2">
    <name type="scientific">Streptomyces botrytidirepellens</name>
    <dbReference type="NCBI Taxonomy" id="2486417"/>
    <lineage>
        <taxon>Bacteria</taxon>
        <taxon>Bacillati</taxon>
        <taxon>Actinomycetota</taxon>
        <taxon>Actinomycetes</taxon>
        <taxon>Kitasatosporales</taxon>
        <taxon>Streptomycetaceae</taxon>
        <taxon>Streptomyces</taxon>
    </lineage>
</organism>
<dbReference type="Proteomes" id="UP000275401">
    <property type="component" value="Unassembled WGS sequence"/>
</dbReference>
<gene>
    <name evidence="1" type="ORF">EEJ42_29190</name>
</gene>
<dbReference type="Pfam" id="PF02945">
    <property type="entry name" value="Endonuclease_7"/>
    <property type="match status" value="1"/>
</dbReference>
<dbReference type="InterPro" id="IPR044925">
    <property type="entry name" value="His-Me_finger_sf"/>
</dbReference>
<dbReference type="Gene3D" id="3.40.1800.10">
    <property type="entry name" value="His-Me finger endonucleases"/>
    <property type="match status" value="1"/>
</dbReference>
<comment type="caution">
    <text evidence="1">The sequence shown here is derived from an EMBL/GenBank/DDBJ whole genome shotgun (WGS) entry which is preliminary data.</text>
</comment>
<evidence type="ECO:0000313" key="2">
    <source>
        <dbReference type="Proteomes" id="UP000275401"/>
    </source>
</evidence>
<dbReference type="AlphaFoldDB" id="A0A3M8VN45"/>